<feature type="transmembrane region" description="Helical" evidence="7">
    <location>
        <begin position="578"/>
        <end position="599"/>
    </location>
</feature>
<evidence type="ECO:0000256" key="1">
    <source>
        <dbReference type="ARBA" id="ARBA00004479"/>
    </source>
</evidence>
<dbReference type="InterPro" id="IPR026307">
    <property type="entry name" value="TMEM132"/>
</dbReference>
<evidence type="ECO:0000256" key="5">
    <source>
        <dbReference type="ARBA" id="ARBA00023136"/>
    </source>
</evidence>
<feature type="region of interest" description="Disordered" evidence="6">
    <location>
        <begin position="759"/>
        <end position="786"/>
    </location>
</feature>
<evidence type="ECO:0000313" key="12">
    <source>
        <dbReference type="Ensembl" id="ENSHHUP00000016363.1"/>
    </source>
</evidence>
<dbReference type="AlphaFoldDB" id="A0A4W5KH29"/>
<dbReference type="Pfam" id="PF15706">
    <property type="entry name" value="TMEM132_C"/>
    <property type="match status" value="1"/>
</dbReference>
<feature type="compositionally biased region" description="Low complexity" evidence="6">
    <location>
        <begin position="488"/>
        <end position="500"/>
    </location>
</feature>
<evidence type="ECO:0000259" key="9">
    <source>
        <dbReference type="Pfam" id="PF16070"/>
    </source>
</evidence>
<keyword evidence="5 7" id="KW-0472">Membrane</keyword>
<reference evidence="12" key="3">
    <citation type="submission" date="2025-09" db="UniProtKB">
        <authorList>
            <consortium name="Ensembl"/>
        </authorList>
    </citation>
    <scope>IDENTIFICATION</scope>
</reference>
<feature type="domain" description="Transmembrane protein TMEM132 fifth" evidence="10">
    <location>
        <begin position="129"/>
        <end position="271"/>
    </location>
</feature>
<dbReference type="Pfam" id="PF23486">
    <property type="entry name" value="Ig_TMEM132_5th"/>
    <property type="match status" value="1"/>
</dbReference>
<dbReference type="InterPro" id="IPR031436">
    <property type="entry name" value="TMEM132_C"/>
</dbReference>
<keyword evidence="13" id="KW-1185">Reference proteome</keyword>
<dbReference type="Proteomes" id="UP000314982">
    <property type="component" value="Unassembled WGS sequence"/>
</dbReference>
<protein>
    <submittedName>
        <fullName evidence="12">Si:dkey-1d7.3</fullName>
    </submittedName>
</protein>
<sequence length="786" mass="85173">MITWRFETGNIKDVGVMRIYTTQRDYIGLTPLVMDSDVLNTAVLTGKKVSSPVRTLAVEADGTVTDVTNYTNCRSTDENVLKVSDRCDYVFVNGKETRGRMRMVLNFTYSYLSAQLEMSVWMPRLPLLIDIADPELSQIKGWRVPVAAGNKSWDSEEEEEMRKSRGCMLQYQHTVVRVLTPFVAEPSDPSPDHMVGGVGGSLESFLGPDWQVDVTRLVRYSLRVGDQSIARLQAGTVLQGRAGGTTTLQVMSPLSDSILAERMVRVLEDKVSVTELGVQLVSGLSLSLQLSPGSNRAIVATATTQEVMQRPKQEALVSCWIQFSDGSVTPLDLFDRSVYSLTVTSGDKNVGTVRRTPQSAFVVAEGEGQGALVKAELRICEECQKSKRKSKLVVGIGPLRVTFQKGSRTDGGVTGGGATGYGSDGSESEVEPEPVMTSPQELTPVVTSPQALTEGDCQDSTVTDVTTSTARDQEVAGGGFSTLREGISSTTTNTNSSTTTKGKPGTDKPQVSGRPGRDRSLGRGQGLRRDWGNLVENPNQKKEMPKAEAPPQKEQPKPPQVVESDLVKTFKAMSDLEIGIFALVGVSVLAILAFLLNCASYNLCFRGNKTPVQGNPDPNGHKEHRHDWVWLGTSTGPAPDNPPQVSTIKWENHGSIESHCSLQRQCSTDSHRALESSLSMSAIPERTATLGRRSSSQQVPTLDSMAQCSATLLAKPTRSDPLHSPTSKRNQVQFTTFTTLDIKHLAALKRNGVDFNWASQAGGAGEPKGPLPDKLWPVVTPLGQPQ</sequence>
<feature type="compositionally biased region" description="Low complexity" evidence="6">
    <location>
        <begin position="459"/>
        <end position="469"/>
    </location>
</feature>
<dbReference type="Pfam" id="PF23487">
    <property type="entry name" value="Ig_TMEM132_6th"/>
    <property type="match status" value="1"/>
</dbReference>
<feature type="compositionally biased region" description="Basic and acidic residues" evidence="6">
    <location>
        <begin position="515"/>
        <end position="531"/>
    </location>
</feature>
<comment type="subcellular location">
    <subcellularLocation>
        <location evidence="1">Membrane</location>
        <topology evidence="1">Single-pass type I membrane protein</topology>
    </subcellularLocation>
</comment>
<feature type="domain" description="Transmembrane protein TMEM132 sixth" evidence="11">
    <location>
        <begin position="272"/>
        <end position="385"/>
    </location>
</feature>
<dbReference type="GeneTree" id="ENSGT00940000166762"/>
<reference evidence="12" key="2">
    <citation type="submission" date="2025-08" db="UniProtKB">
        <authorList>
            <consortium name="Ensembl"/>
        </authorList>
    </citation>
    <scope>IDENTIFICATION</scope>
</reference>
<dbReference type="InterPro" id="IPR055424">
    <property type="entry name" value="Ig_TMEM132_6th"/>
</dbReference>
<keyword evidence="3 7" id="KW-0812">Transmembrane</keyword>
<dbReference type="PANTHER" id="PTHR13388:SF26">
    <property type="entry name" value="SI:DKEY-1D7.3"/>
    <property type="match status" value="1"/>
</dbReference>
<name>A0A4W5KH29_9TELE</name>
<accession>A0A4W5KH29</accession>
<feature type="region of interest" description="Disordered" evidence="6">
    <location>
        <begin position="405"/>
        <end position="560"/>
    </location>
</feature>
<dbReference type="PANTHER" id="PTHR13388">
    <property type="entry name" value="DETONATOR, ISOFORM E"/>
    <property type="match status" value="1"/>
</dbReference>
<evidence type="ECO:0000256" key="2">
    <source>
        <dbReference type="ARBA" id="ARBA00006166"/>
    </source>
</evidence>
<feature type="compositionally biased region" description="Polar residues" evidence="6">
    <location>
        <begin position="437"/>
        <end position="451"/>
    </location>
</feature>
<evidence type="ECO:0000259" key="10">
    <source>
        <dbReference type="Pfam" id="PF23486"/>
    </source>
</evidence>
<dbReference type="GO" id="GO:0016020">
    <property type="term" value="C:membrane"/>
    <property type="evidence" value="ECO:0007669"/>
    <property type="project" value="UniProtKB-SubCell"/>
</dbReference>
<proteinExistence type="inferred from homology"/>
<dbReference type="Ensembl" id="ENSHHUT00000016942.1">
    <property type="protein sequence ID" value="ENSHHUP00000016363.1"/>
    <property type="gene ID" value="ENSHHUG00000010164.1"/>
</dbReference>
<dbReference type="InterPro" id="IPR055423">
    <property type="entry name" value="Ig_TMEM132_5th"/>
</dbReference>
<organism evidence="12 13">
    <name type="scientific">Hucho hucho</name>
    <name type="common">huchen</name>
    <dbReference type="NCBI Taxonomy" id="62062"/>
    <lineage>
        <taxon>Eukaryota</taxon>
        <taxon>Metazoa</taxon>
        <taxon>Chordata</taxon>
        <taxon>Craniata</taxon>
        <taxon>Vertebrata</taxon>
        <taxon>Euteleostomi</taxon>
        <taxon>Actinopterygii</taxon>
        <taxon>Neopterygii</taxon>
        <taxon>Teleostei</taxon>
        <taxon>Protacanthopterygii</taxon>
        <taxon>Salmoniformes</taxon>
        <taxon>Salmonidae</taxon>
        <taxon>Salmoninae</taxon>
        <taxon>Hucho</taxon>
    </lineage>
</organism>
<reference evidence="13" key="1">
    <citation type="submission" date="2018-06" db="EMBL/GenBank/DDBJ databases">
        <title>Genome assembly of Danube salmon.</title>
        <authorList>
            <person name="Macqueen D.J."/>
            <person name="Gundappa M.K."/>
        </authorList>
    </citation>
    <scope>NUCLEOTIDE SEQUENCE [LARGE SCALE GENOMIC DNA]</scope>
</reference>
<evidence type="ECO:0000259" key="8">
    <source>
        <dbReference type="Pfam" id="PF15706"/>
    </source>
</evidence>
<evidence type="ECO:0000256" key="3">
    <source>
        <dbReference type="ARBA" id="ARBA00022692"/>
    </source>
</evidence>
<comment type="similarity">
    <text evidence="2">Belongs to the TMEM132 family.</text>
</comment>
<evidence type="ECO:0000256" key="4">
    <source>
        <dbReference type="ARBA" id="ARBA00022989"/>
    </source>
</evidence>
<keyword evidence="4 7" id="KW-1133">Transmembrane helix</keyword>
<dbReference type="InterPro" id="IPR031437">
    <property type="entry name" value="Ig_TMEM132_4th"/>
</dbReference>
<evidence type="ECO:0000256" key="7">
    <source>
        <dbReference type="SAM" id="Phobius"/>
    </source>
</evidence>
<feature type="domain" description="Transmembrane protein family 132 fourth" evidence="9">
    <location>
        <begin position="28"/>
        <end position="125"/>
    </location>
</feature>
<feature type="domain" description="Transmembrane protein TMEM132 C-terminal" evidence="8">
    <location>
        <begin position="550"/>
        <end position="635"/>
    </location>
</feature>
<evidence type="ECO:0000259" key="11">
    <source>
        <dbReference type="Pfam" id="PF23487"/>
    </source>
</evidence>
<evidence type="ECO:0000313" key="13">
    <source>
        <dbReference type="Proteomes" id="UP000314982"/>
    </source>
</evidence>
<feature type="compositionally biased region" description="Gly residues" evidence="6">
    <location>
        <begin position="412"/>
        <end position="423"/>
    </location>
</feature>
<evidence type="ECO:0000256" key="6">
    <source>
        <dbReference type="SAM" id="MobiDB-lite"/>
    </source>
</evidence>
<dbReference type="Pfam" id="PF16070">
    <property type="entry name" value="Ig_TMEM132_4th"/>
    <property type="match status" value="1"/>
</dbReference>